<gene>
    <name evidence="1" type="ORF">F2P47_16780</name>
</gene>
<reference evidence="1 2" key="1">
    <citation type="submission" date="2019-09" db="EMBL/GenBank/DDBJ databases">
        <title>Parvibaculum sedimenti sp. nov., isolated from sediment.</title>
        <authorList>
            <person name="Wang Y."/>
        </authorList>
    </citation>
    <scope>NUCLEOTIDE SEQUENCE [LARGE SCALE GENOMIC DNA]</scope>
    <source>
        <strain evidence="1 2">HXT-9</strain>
    </source>
</reference>
<accession>A0A6N6VGV4</accession>
<dbReference type="AlphaFoldDB" id="A0A6N6VGV4"/>
<dbReference type="RefSeq" id="WP_152217543.1">
    <property type="nucleotide sequence ID" value="NZ_JBAQYD010000380.1"/>
</dbReference>
<dbReference type="EMBL" id="WESC01000020">
    <property type="protein sequence ID" value="KAB7738567.1"/>
    <property type="molecule type" value="Genomic_DNA"/>
</dbReference>
<comment type="caution">
    <text evidence="1">The sequence shown here is derived from an EMBL/GenBank/DDBJ whole genome shotgun (WGS) entry which is preliminary data.</text>
</comment>
<dbReference type="Proteomes" id="UP000468901">
    <property type="component" value="Unassembled WGS sequence"/>
</dbReference>
<organism evidence="1 2">
    <name type="scientific">Parvibaculum sedimenti</name>
    <dbReference type="NCBI Taxonomy" id="2608632"/>
    <lineage>
        <taxon>Bacteria</taxon>
        <taxon>Pseudomonadati</taxon>
        <taxon>Pseudomonadota</taxon>
        <taxon>Alphaproteobacteria</taxon>
        <taxon>Hyphomicrobiales</taxon>
        <taxon>Parvibaculaceae</taxon>
        <taxon>Parvibaculum</taxon>
    </lineage>
</organism>
<keyword evidence="2" id="KW-1185">Reference proteome</keyword>
<protein>
    <submittedName>
        <fullName evidence="1">Uncharacterized protein</fullName>
    </submittedName>
</protein>
<name>A0A6N6VGV4_9HYPH</name>
<sequence>MGSNNAISQILGGGSGDGSGGLVPQLAAAVAGDPNATVLGEGLGIGGPNGLIADLTGADIGGAVLGTQGVIPVGLAGGNDGLLGTLLGGPLGGAPLAPVVQALPTSTLTGALAQVPQLGVTGDGGVVDALLGVDLVGNLVGTSGGVTSVLAGGSSGVIGGQIPAGPAPLEPVGAAVVGLLDVVAGNASSPLANVTSALPEGSLPLGDSAVGSLLGTVSGASGGATSSPVSGALAPVTSAVSTVVAPASGTLGSVPVVGGLVTGLLGK</sequence>
<evidence type="ECO:0000313" key="1">
    <source>
        <dbReference type="EMBL" id="KAB7738567.1"/>
    </source>
</evidence>
<evidence type="ECO:0000313" key="2">
    <source>
        <dbReference type="Proteomes" id="UP000468901"/>
    </source>
</evidence>
<proteinExistence type="predicted"/>